<evidence type="ECO:0000313" key="6">
    <source>
        <dbReference type="Proteomes" id="UP000281112"/>
    </source>
</evidence>
<dbReference type="InterPro" id="IPR058625">
    <property type="entry name" value="MdtA-like_BSH"/>
</dbReference>
<feature type="coiled-coil region" evidence="2">
    <location>
        <begin position="143"/>
        <end position="170"/>
    </location>
</feature>
<feature type="coiled-coil region" evidence="2">
    <location>
        <begin position="84"/>
        <end position="111"/>
    </location>
</feature>
<evidence type="ECO:0000256" key="3">
    <source>
        <dbReference type="SAM" id="Phobius"/>
    </source>
</evidence>
<keyword evidence="2" id="KW-0175">Coiled coil</keyword>
<sequence>MTPDQKFARWVKYSMCVFVAIFIYFLIADMLLPLTPQAMATRVVTKIAPRVNGPIEKINVSNNQHVEKGDVLFEIDPVPYQLAVEQAKLALEEALQNNSKLDAAILAAEANVTETKVIYQQKVREAKRLDRLFLKNSTSQKLKDDAESEATAAKANLLAAQSQLQELKVQRGKTDNDNIAVRIAKNNLEKAQLNLQYTEVKADHAGTITNLQLQTGAFAQTGQPVVALVDNKVEVIADFREKSLRNFADHTHALIAFDGQPGKIFSAEINTIDAGVSSGQFDANGQLATPTDSNRWVRDAQRMRIHLSSQHAIDMSLPSGARATVQLVPSNVVLAFVAKVQIKALSLLHYIY</sequence>
<dbReference type="SUPFAM" id="SSF111369">
    <property type="entry name" value="HlyD-like secretion proteins"/>
    <property type="match status" value="2"/>
</dbReference>
<name>A0A3N9TLP9_9VIBR</name>
<dbReference type="AlphaFoldDB" id="A0A3N9TLP9"/>
<accession>A0A3N9TLP9</accession>
<dbReference type="RefSeq" id="WP_124935714.1">
    <property type="nucleotide sequence ID" value="NZ_RJVQ01000001.1"/>
</dbReference>
<dbReference type="PANTHER" id="PTHR30367:SF6">
    <property type="entry name" value="SECRETION PROTEIN-RELATED"/>
    <property type="match status" value="1"/>
</dbReference>
<evidence type="ECO:0000313" key="5">
    <source>
        <dbReference type="EMBL" id="RQW65061.1"/>
    </source>
</evidence>
<evidence type="ECO:0000259" key="4">
    <source>
        <dbReference type="Pfam" id="PF25917"/>
    </source>
</evidence>
<dbReference type="Gene3D" id="2.40.30.170">
    <property type="match status" value="1"/>
</dbReference>
<feature type="domain" description="Multidrug resistance protein MdtA-like barrel-sandwich hybrid" evidence="4">
    <location>
        <begin position="46"/>
        <end position="229"/>
    </location>
</feature>
<comment type="similarity">
    <text evidence="1">Belongs to the membrane fusion protein (MFP) (TC 8.A.1) family.</text>
</comment>
<proteinExistence type="inferred from homology"/>
<gene>
    <name evidence="5" type="ORF">EES38_03235</name>
</gene>
<protein>
    <submittedName>
        <fullName evidence="5">HlyD family secretion protein</fullName>
    </submittedName>
</protein>
<feature type="transmembrane region" description="Helical" evidence="3">
    <location>
        <begin position="12"/>
        <end position="32"/>
    </location>
</feature>
<reference evidence="5 6" key="1">
    <citation type="submission" date="2018-11" db="EMBL/GenBank/DDBJ databases">
        <title>Vibrio LJC006 sp. nov., isolated from seawater during the bloom of the enteromorpha.</title>
        <authorList>
            <person name="Liang J."/>
        </authorList>
    </citation>
    <scope>NUCLEOTIDE SEQUENCE [LARGE SCALE GENOMIC DNA]</scope>
    <source>
        <strain evidence="5 6">LJC006</strain>
    </source>
</reference>
<dbReference type="Gene3D" id="2.40.50.100">
    <property type="match status" value="1"/>
</dbReference>
<dbReference type="PANTHER" id="PTHR30367">
    <property type="entry name" value="P-HYDROXYBENZOIC ACID EFFLUX PUMP SUBUNIT AAEA-RELATED"/>
    <property type="match status" value="1"/>
</dbReference>
<dbReference type="InterPro" id="IPR050393">
    <property type="entry name" value="MFP_Efflux_Pump"/>
</dbReference>
<dbReference type="OrthoDB" id="8958519at2"/>
<dbReference type="EMBL" id="RJVQ01000001">
    <property type="protein sequence ID" value="RQW65061.1"/>
    <property type="molecule type" value="Genomic_DNA"/>
</dbReference>
<dbReference type="Proteomes" id="UP000281112">
    <property type="component" value="Unassembled WGS sequence"/>
</dbReference>
<organism evidence="5 6">
    <name type="scientific">Vibrio viridaestus</name>
    <dbReference type="NCBI Taxonomy" id="2487322"/>
    <lineage>
        <taxon>Bacteria</taxon>
        <taxon>Pseudomonadati</taxon>
        <taxon>Pseudomonadota</taxon>
        <taxon>Gammaproteobacteria</taxon>
        <taxon>Vibrionales</taxon>
        <taxon>Vibrionaceae</taxon>
        <taxon>Vibrio</taxon>
    </lineage>
</organism>
<comment type="caution">
    <text evidence="5">The sequence shown here is derived from an EMBL/GenBank/DDBJ whole genome shotgun (WGS) entry which is preliminary data.</text>
</comment>
<evidence type="ECO:0000256" key="1">
    <source>
        <dbReference type="ARBA" id="ARBA00009477"/>
    </source>
</evidence>
<keyword evidence="3" id="KW-0812">Transmembrane</keyword>
<keyword evidence="3" id="KW-1133">Transmembrane helix</keyword>
<keyword evidence="6" id="KW-1185">Reference proteome</keyword>
<evidence type="ECO:0000256" key="2">
    <source>
        <dbReference type="SAM" id="Coils"/>
    </source>
</evidence>
<keyword evidence="3" id="KW-0472">Membrane</keyword>
<dbReference type="Gene3D" id="1.10.287.470">
    <property type="entry name" value="Helix hairpin bin"/>
    <property type="match status" value="1"/>
</dbReference>
<dbReference type="Pfam" id="PF25917">
    <property type="entry name" value="BSH_RND"/>
    <property type="match status" value="1"/>
</dbReference>